<name>A0A6M3LY04_9ZZZZ</name>
<dbReference type="AlphaFoldDB" id="A0A6M3LY04"/>
<protein>
    <submittedName>
        <fullName evidence="1">Uncharacterized protein</fullName>
    </submittedName>
</protein>
<organism evidence="1">
    <name type="scientific">viral metagenome</name>
    <dbReference type="NCBI Taxonomy" id="1070528"/>
    <lineage>
        <taxon>unclassified sequences</taxon>
        <taxon>metagenomes</taxon>
        <taxon>organismal metagenomes</taxon>
    </lineage>
</organism>
<reference evidence="1" key="1">
    <citation type="submission" date="2020-03" db="EMBL/GenBank/DDBJ databases">
        <title>The deep terrestrial virosphere.</title>
        <authorList>
            <person name="Holmfeldt K."/>
            <person name="Nilsson E."/>
            <person name="Simone D."/>
            <person name="Lopez-Fernandez M."/>
            <person name="Wu X."/>
            <person name="de Brujin I."/>
            <person name="Lundin D."/>
            <person name="Andersson A."/>
            <person name="Bertilsson S."/>
            <person name="Dopson M."/>
        </authorList>
    </citation>
    <scope>NUCLEOTIDE SEQUENCE</scope>
    <source>
        <strain evidence="1">MM171A01452</strain>
    </source>
</reference>
<evidence type="ECO:0000313" key="1">
    <source>
        <dbReference type="EMBL" id="QJA98879.1"/>
    </source>
</evidence>
<accession>A0A6M3LY04</accession>
<dbReference type="EMBL" id="MT143615">
    <property type="protein sequence ID" value="QJA98879.1"/>
    <property type="molecule type" value="Genomic_DNA"/>
</dbReference>
<sequence>MSHKNYKGGFGADEDLTKNYLPKGKSLLDRIPGKTQIKIFHGTSSKHLFSISKEGLRPGKPENKEAWGLSVTTRRSEAEQFAKEATENWGGNPIIIETKVSRGKLMVNKESLAAYDPEKERWISAARYKGGNISPNKLYIKSEPLMKIISQ</sequence>
<gene>
    <name evidence="1" type="ORF">MM171A01452_0005</name>
</gene>
<proteinExistence type="predicted"/>